<dbReference type="VEuPathDB" id="TriTrypDB:TCDM_10972"/>
<feature type="region of interest" description="Disordered" evidence="1">
    <location>
        <begin position="254"/>
        <end position="275"/>
    </location>
</feature>
<accession>A0A2V2UZV2</accession>
<protein>
    <recommendedName>
        <fullName evidence="4">PH domain-containing protein</fullName>
    </recommendedName>
</protein>
<evidence type="ECO:0000256" key="1">
    <source>
        <dbReference type="SAM" id="MobiDB-lite"/>
    </source>
</evidence>
<feature type="compositionally biased region" description="Basic and acidic residues" evidence="1">
    <location>
        <begin position="254"/>
        <end position="267"/>
    </location>
</feature>
<proteinExistence type="predicted"/>
<dbReference type="EMBL" id="PRFC01000389">
    <property type="protein sequence ID" value="PWU89640.1"/>
    <property type="molecule type" value="Genomic_DNA"/>
</dbReference>
<reference evidence="2 3" key="1">
    <citation type="journal article" date="2018" name="Microb. Genom.">
        <title>Expanding an expanded genome: long-read sequencing of Trypanosoma cruzi.</title>
        <authorList>
            <person name="Berna L."/>
            <person name="Rodriguez M."/>
            <person name="Chiribao M.L."/>
            <person name="Parodi-Talice A."/>
            <person name="Pita S."/>
            <person name="Rijo G."/>
            <person name="Alvarez-Valin F."/>
            <person name="Robello C."/>
        </authorList>
    </citation>
    <scope>NUCLEOTIDE SEQUENCE [LARGE SCALE GENOMIC DNA]</scope>
    <source>
        <strain evidence="2 3">TCC</strain>
    </source>
</reference>
<organism evidence="2 3">
    <name type="scientific">Trypanosoma cruzi</name>
    <dbReference type="NCBI Taxonomy" id="5693"/>
    <lineage>
        <taxon>Eukaryota</taxon>
        <taxon>Discoba</taxon>
        <taxon>Euglenozoa</taxon>
        <taxon>Kinetoplastea</taxon>
        <taxon>Metakinetoplastina</taxon>
        <taxon>Trypanosomatida</taxon>
        <taxon>Trypanosomatidae</taxon>
        <taxon>Trypanosoma</taxon>
        <taxon>Schizotrypanum</taxon>
    </lineage>
</organism>
<dbReference type="VEuPathDB" id="TriTrypDB:C3747_389g8"/>
<dbReference type="VEuPathDB" id="TriTrypDB:TcG_12519"/>
<dbReference type="SUPFAM" id="SSF52540">
    <property type="entry name" value="P-loop containing nucleoside triphosphate hydrolases"/>
    <property type="match status" value="1"/>
</dbReference>
<dbReference type="AlphaFoldDB" id="A0A2V2UZV2"/>
<dbReference type="VEuPathDB" id="TriTrypDB:TCSYLVIO_002154"/>
<dbReference type="Gene3D" id="2.30.29.30">
    <property type="entry name" value="Pleckstrin-homology domain (PH domain)/Phosphotyrosine-binding domain (PTB)"/>
    <property type="match status" value="1"/>
</dbReference>
<evidence type="ECO:0008006" key="4">
    <source>
        <dbReference type="Google" id="ProtNLM"/>
    </source>
</evidence>
<evidence type="ECO:0000313" key="3">
    <source>
        <dbReference type="Proteomes" id="UP000246078"/>
    </source>
</evidence>
<gene>
    <name evidence="2" type="ORF">C3747_389g8</name>
</gene>
<dbReference type="VEuPathDB" id="TriTrypDB:TcBrA4_0026570"/>
<sequence>MDANSLTFAALGDAERPALCGIDATAQPHYEGAQRALVSAAGIVSGIRRRRLRVPFGMSELSELLRRAYNTEKGNRNNSLTGSTETVLLAHAFSDAVWAEESFHCLSTTCRVGNVVSTGIGSATRDFAVDKWRLDQDIMELRDELVIARTVYDHRHCGYESNRPISDMEEEGMKRVNAIESNREEARERQLSVFCERARHEAEKMAEELEQRGGATLDEIGRTLEAKKRESSALQADRESRIWEYEHTLEKIRRRKQDEESASERLRQAMQQPEQELSLRQSAIETREQQLEMVQLDGARGREAIMRERYSIEAVRRTVREERCRQRRQWIHQIKEMNARVLEPVRLLAEERKKKCEQATAKEDVAERALAADIKMIEEYLPKLISLEDIPVNPEETDIIRRQFDEVFTQEEQTYLASAEEEQARKERLGRGLEVYRQRMLDEYVAKENGKLHDAEATERHLSSVVDQALNYLRNGVRVATIPSKGNACRRLYFLSEDCKRIHSFDLDHQGFPLNRKRPPVTMWIRDIEKVLIGLSTASFVNYSGEAQLAKTRQEAVFDNRTHRHDPTQNITPSSLGTDNRRAFALLLRGGKSLEVVCETDSDCEAWLVALKRLLHLRTPAERLLEERRGT</sequence>
<dbReference type="VEuPathDB" id="TriTrypDB:TcCL_NonESM12700"/>
<comment type="caution">
    <text evidence="2">The sequence shown here is derived from an EMBL/GenBank/DDBJ whole genome shotgun (WGS) entry which is preliminary data.</text>
</comment>
<dbReference type="InterPro" id="IPR027417">
    <property type="entry name" value="P-loop_NTPase"/>
</dbReference>
<name>A0A2V2UZV2_TRYCR</name>
<dbReference type="Proteomes" id="UP000246078">
    <property type="component" value="Unassembled WGS sequence"/>
</dbReference>
<dbReference type="VEuPathDB" id="TriTrypDB:ECC02_002205"/>
<dbReference type="VEuPathDB" id="TriTrypDB:TcBrA4_0033100"/>
<dbReference type="VEuPathDB" id="TriTrypDB:C4B63_38g314"/>
<dbReference type="VEuPathDB" id="TriTrypDB:TcCL_NonESM12699"/>
<evidence type="ECO:0000313" key="2">
    <source>
        <dbReference type="EMBL" id="PWU89640.1"/>
    </source>
</evidence>
<dbReference type="InterPro" id="IPR011993">
    <property type="entry name" value="PH-like_dom_sf"/>
</dbReference>